<comment type="caution">
    <text evidence="4">The sequence shown here is derived from an EMBL/GenBank/DDBJ whole genome shotgun (WGS) entry which is preliminary data.</text>
</comment>
<feature type="compositionally biased region" description="Polar residues" evidence="3">
    <location>
        <begin position="282"/>
        <end position="298"/>
    </location>
</feature>
<proteinExistence type="predicted"/>
<dbReference type="Proteomes" id="UP001500880">
    <property type="component" value="Unassembled WGS sequence"/>
</dbReference>
<evidence type="ECO:0000313" key="4">
    <source>
        <dbReference type="EMBL" id="GAA0488115.1"/>
    </source>
</evidence>
<gene>
    <name evidence="4" type="ORF">GCM10008986_12120</name>
</gene>
<dbReference type="EMBL" id="BAAADO010000002">
    <property type="protein sequence ID" value="GAA0488115.1"/>
    <property type="molecule type" value="Genomic_DNA"/>
</dbReference>
<keyword evidence="5" id="KW-1185">Reference proteome</keyword>
<name>A0ABN1B130_9BACI</name>
<evidence type="ECO:0000256" key="2">
    <source>
        <dbReference type="ARBA" id="ARBA00023134"/>
    </source>
</evidence>
<organism evidence="4 5">
    <name type="scientific">Salinibacillus aidingensis</name>
    <dbReference type="NCBI Taxonomy" id="237684"/>
    <lineage>
        <taxon>Bacteria</taxon>
        <taxon>Bacillati</taxon>
        <taxon>Bacillota</taxon>
        <taxon>Bacilli</taxon>
        <taxon>Bacillales</taxon>
        <taxon>Bacillaceae</taxon>
        <taxon>Salinibacillus</taxon>
    </lineage>
</organism>
<protein>
    <recommendedName>
        <fullName evidence="6">Cell division protein FtsZ</fullName>
    </recommendedName>
</protein>
<dbReference type="Gene3D" id="3.40.50.1440">
    <property type="entry name" value="Tubulin/FtsZ, GTPase domain"/>
    <property type="match status" value="1"/>
</dbReference>
<sequence length="298" mass="34853">MVNNVKIYKLKHNEFETDYYQYAPHMNQDDFCFYQFVGGNPNQTEQLIDQLHTIKNEKAMLVGIFRFPFQFEGKKRFETAIDQYYHMKEICDSVAFFHGEGMLDMIHSDTTVVEANNYFSSLEDELVDALENMVSVPGEMNIDVQDIKHFIKQNDGPLFLHTIESDSFDQPLKNMISAPYLPDNYADGKQMILNIGYTREVDMEAYRQINLRLHDMFHKADLVKLGSYFIDRPGKKFKITLLVNGIEDPFPQPEHFSKTSSKALKFKKKWENLFKRSREGRASQSKSAHTSFSQERHP</sequence>
<feature type="region of interest" description="Disordered" evidence="3">
    <location>
        <begin position="276"/>
        <end position="298"/>
    </location>
</feature>
<dbReference type="PANTHER" id="PTHR30314">
    <property type="entry name" value="CELL DIVISION PROTEIN FTSZ-RELATED"/>
    <property type="match status" value="1"/>
</dbReference>
<evidence type="ECO:0000313" key="5">
    <source>
        <dbReference type="Proteomes" id="UP001500880"/>
    </source>
</evidence>
<evidence type="ECO:0000256" key="1">
    <source>
        <dbReference type="ARBA" id="ARBA00022741"/>
    </source>
</evidence>
<keyword evidence="2" id="KW-0342">GTP-binding</keyword>
<dbReference type="InterPro" id="IPR045061">
    <property type="entry name" value="FtsZ/CetZ"/>
</dbReference>
<dbReference type="SUPFAM" id="SSF52490">
    <property type="entry name" value="Tubulin nucleotide-binding domain-like"/>
    <property type="match status" value="1"/>
</dbReference>
<dbReference type="InterPro" id="IPR036525">
    <property type="entry name" value="Tubulin/FtsZ_GTPase_sf"/>
</dbReference>
<dbReference type="PRINTS" id="PR00423">
    <property type="entry name" value="CELLDVISFTSZ"/>
</dbReference>
<dbReference type="InterPro" id="IPR008280">
    <property type="entry name" value="Tub_FtsZ_C"/>
</dbReference>
<accession>A0ABN1B130</accession>
<dbReference type="SUPFAM" id="SSF55307">
    <property type="entry name" value="Tubulin C-terminal domain-like"/>
    <property type="match status" value="1"/>
</dbReference>
<keyword evidence="1" id="KW-0547">Nucleotide-binding</keyword>
<evidence type="ECO:0008006" key="6">
    <source>
        <dbReference type="Google" id="ProtNLM"/>
    </source>
</evidence>
<reference evidence="4 5" key="1">
    <citation type="journal article" date="2019" name="Int. J. Syst. Evol. Microbiol.">
        <title>The Global Catalogue of Microorganisms (GCM) 10K type strain sequencing project: providing services to taxonomists for standard genome sequencing and annotation.</title>
        <authorList>
            <consortium name="The Broad Institute Genomics Platform"/>
            <consortium name="The Broad Institute Genome Sequencing Center for Infectious Disease"/>
            <person name="Wu L."/>
            <person name="Ma J."/>
        </authorList>
    </citation>
    <scope>NUCLEOTIDE SEQUENCE [LARGE SCALE GENOMIC DNA]</scope>
    <source>
        <strain evidence="4 5">JCM 12389</strain>
    </source>
</reference>
<dbReference type="PANTHER" id="PTHR30314:SF3">
    <property type="entry name" value="MITOCHONDRIAL DIVISION PROTEIN FSZA"/>
    <property type="match status" value="1"/>
</dbReference>
<evidence type="ECO:0000256" key="3">
    <source>
        <dbReference type="SAM" id="MobiDB-lite"/>
    </source>
</evidence>
<dbReference type="InterPro" id="IPR003008">
    <property type="entry name" value="Tubulin_FtsZ_GTPase"/>
</dbReference>